<keyword evidence="2" id="KW-1185">Reference proteome</keyword>
<reference evidence="1" key="1">
    <citation type="submission" date="2022-09" db="EMBL/GenBank/DDBJ databases">
        <title>Actin cytoskeleton and complex cell architecture in an #Asgard archaeon.</title>
        <authorList>
            <person name="Ponce Toledo R.I."/>
            <person name="Schleper C."/>
            <person name="Rodrigues Oliveira T."/>
            <person name="Wollweber F."/>
            <person name="Xu J."/>
            <person name="Rittmann S."/>
            <person name="Klingl A."/>
            <person name="Pilhofer M."/>
        </authorList>
    </citation>
    <scope>NUCLEOTIDE SEQUENCE</scope>
    <source>
        <strain evidence="1">B-35</strain>
    </source>
</reference>
<evidence type="ECO:0000313" key="2">
    <source>
        <dbReference type="Proteomes" id="UP001208689"/>
    </source>
</evidence>
<accession>A0ABY6HQ60</accession>
<name>A0ABY6HQ60_9ARCH</name>
<gene>
    <name evidence="1" type="ORF">NEF87_001941</name>
</gene>
<dbReference type="Proteomes" id="UP001208689">
    <property type="component" value="Chromosome"/>
</dbReference>
<proteinExistence type="predicted"/>
<evidence type="ECO:0000313" key="1">
    <source>
        <dbReference type="EMBL" id="UYP45656.1"/>
    </source>
</evidence>
<sequence>MVNPKPTIVVDFDKFVPSMHTIETYIDLMHGELNLNEEKEFRNETDDLALTEEEAQYLEELIKELDTPSKSLYI</sequence>
<dbReference type="EMBL" id="CP104013">
    <property type="protein sequence ID" value="UYP45656.1"/>
    <property type="molecule type" value="Genomic_DNA"/>
</dbReference>
<protein>
    <submittedName>
        <fullName evidence="1">Uncharacterized protein</fullName>
    </submittedName>
</protein>
<organism evidence="1 2">
    <name type="scientific">Candidatus Lokiarchaeum ossiferum</name>
    <dbReference type="NCBI Taxonomy" id="2951803"/>
    <lineage>
        <taxon>Archaea</taxon>
        <taxon>Promethearchaeati</taxon>
        <taxon>Promethearchaeota</taxon>
        <taxon>Promethearchaeia</taxon>
        <taxon>Promethearchaeales</taxon>
        <taxon>Promethearchaeaceae</taxon>
        <taxon>Candidatus Lokiarchaeum</taxon>
    </lineage>
</organism>